<dbReference type="CDD" id="cd03443">
    <property type="entry name" value="PaaI_thioesterase"/>
    <property type="match status" value="1"/>
</dbReference>
<gene>
    <name evidence="3" type="ORF">CPHO_12205</name>
</gene>
<dbReference type="SUPFAM" id="SSF54637">
    <property type="entry name" value="Thioesterase/thiol ester dehydrase-isomerase"/>
    <property type="match status" value="1"/>
</dbReference>
<dbReference type="RefSeq" id="WP_075736210.1">
    <property type="nucleotide sequence ID" value="NZ_CP009249.1"/>
</dbReference>
<dbReference type="Gene3D" id="3.10.129.10">
    <property type="entry name" value="Hotdog Thioesterase"/>
    <property type="match status" value="1"/>
</dbReference>
<name>A0A1L7D5V8_9CORY</name>
<keyword evidence="4" id="KW-1185">Reference proteome</keyword>
<evidence type="ECO:0000259" key="2">
    <source>
        <dbReference type="Pfam" id="PF03061"/>
    </source>
</evidence>
<dbReference type="KEGG" id="cpho:CPHO_12205"/>
<accession>A0A1L7D5V8</accession>
<dbReference type="PANTHER" id="PTHR42856">
    <property type="entry name" value="ACYL-COENZYME A THIOESTERASE PAAI"/>
    <property type="match status" value="1"/>
</dbReference>
<reference evidence="3 4" key="1">
    <citation type="submission" date="2014-08" db="EMBL/GenBank/DDBJ databases">
        <title>Complete genome sequence of Corynebacterium phocae M408/89/1(T)(=DSM 44612(T)), isolated from the common seal (Phoca vitulina).</title>
        <authorList>
            <person name="Ruckert C."/>
            <person name="Albersmeier A."/>
            <person name="Winkler A."/>
            <person name="Kalinowski J."/>
        </authorList>
    </citation>
    <scope>NUCLEOTIDE SEQUENCE [LARGE SCALE GENOMIC DNA]</scope>
    <source>
        <strain evidence="3 4">M408/89/1</strain>
    </source>
</reference>
<evidence type="ECO:0000256" key="1">
    <source>
        <dbReference type="ARBA" id="ARBA00022801"/>
    </source>
</evidence>
<keyword evidence="1" id="KW-0378">Hydrolase</keyword>
<dbReference type="OrthoDB" id="32575at2"/>
<evidence type="ECO:0000313" key="3">
    <source>
        <dbReference type="EMBL" id="APT93528.1"/>
    </source>
</evidence>
<dbReference type="EMBL" id="CP009249">
    <property type="protein sequence ID" value="APT93528.1"/>
    <property type="molecule type" value="Genomic_DNA"/>
</dbReference>
<dbReference type="InterPro" id="IPR003736">
    <property type="entry name" value="PAAI_dom"/>
</dbReference>
<sequence length="153" mass="16439">MATNPTPTPDTTKILARGVGEEPELSHVRDMFLNDVATAFIGAEILELSAGYCRGQFTVRPEMCNGHGITHGGFIYTFADSVFAGACNSFGQTAVAVHNSIHYIAPTRAGDVVEATAKVSQRWGRNGIADVELTSNGHTIAEFRGTFRVVPKR</sequence>
<dbReference type="AlphaFoldDB" id="A0A1L7D5V8"/>
<organism evidence="3 4">
    <name type="scientific">Corynebacterium phocae</name>
    <dbReference type="NCBI Taxonomy" id="161895"/>
    <lineage>
        <taxon>Bacteria</taxon>
        <taxon>Bacillati</taxon>
        <taxon>Actinomycetota</taxon>
        <taxon>Actinomycetes</taxon>
        <taxon>Mycobacteriales</taxon>
        <taxon>Corynebacteriaceae</taxon>
        <taxon>Corynebacterium</taxon>
    </lineage>
</organism>
<dbReference type="GO" id="GO:0016289">
    <property type="term" value="F:acyl-CoA hydrolase activity"/>
    <property type="evidence" value="ECO:0007669"/>
    <property type="project" value="UniProtKB-ARBA"/>
</dbReference>
<dbReference type="InterPro" id="IPR011973">
    <property type="entry name" value="PaaD"/>
</dbReference>
<dbReference type="InterPro" id="IPR029069">
    <property type="entry name" value="HotDog_dom_sf"/>
</dbReference>
<dbReference type="NCBIfam" id="TIGR00369">
    <property type="entry name" value="unchar_dom_1"/>
    <property type="match status" value="1"/>
</dbReference>
<protein>
    <submittedName>
        <fullName evidence="3">Phenylacetic acid degradation protein</fullName>
    </submittedName>
</protein>
<dbReference type="Pfam" id="PF03061">
    <property type="entry name" value="4HBT"/>
    <property type="match status" value="1"/>
</dbReference>
<dbReference type="Proteomes" id="UP000185491">
    <property type="component" value="Chromosome"/>
</dbReference>
<evidence type="ECO:0000313" key="4">
    <source>
        <dbReference type="Proteomes" id="UP000185491"/>
    </source>
</evidence>
<proteinExistence type="predicted"/>
<dbReference type="InterPro" id="IPR006683">
    <property type="entry name" value="Thioestr_dom"/>
</dbReference>
<dbReference type="STRING" id="161895.CPHO_12205"/>
<dbReference type="PANTHER" id="PTHR42856:SF1">
    <property type="entry name" value="ACYL-COENZYME A THIOESTERASE PAAI"/>
    <property type="match status" value="1"/>
</dbReference>
<dbReference type="NCBIfam" id="TIGR02286">
    <property type="entry name" value="PaaD"/>
    <property type="match status" value="1"/>
</dbReference>
<feature type="domain" description="Thioesterase" evidence="2">
    <location>
        <begin position="67"/>
        <end position="137"/>
    </location>
</feature>
<dbReference type="InterPro" id="IPR052723">
    <property type="entry name" value="Acyl-CoA_thioesterase_PaaI"/>
</dbReference>